<dbReference type="Proteomes" id="UP001596540">
    <property type="component" value="Unassembled WGS sequence"/>
</dbReference>
<reference evidence="3" key="1">
    <citation type="journal article" date="2019" name="Int. J. Syst. Evol. Microbiol.">
        <title>The Global Catalogue of Microorganisms (GCM) 10K type strain sequencing project: providing services to taxonomists for standard genome sequencing and annotation.</title>
        <authorList>
            <consortium name="The Broad Institute Genomics Platform"/>
            <consortium name="The Broad Institute Genome Sequencing Center for Infectious Disease"/>
            <person name="Wu L."/>
            <person name="Ma J."/>
        </authorList>
    </citation>
    <scope>NUCLEOTIDE SEQUENCE [LARGE SCALE GENOMIC DNA]</scope>
    <source>
        <strain evidence="3">CGMCC 4.7382</strain>
    </source>
</reference>
<keyword evidence="2" id="KW-0808">Transferase</keyword>
<sequence length="345" mass="33602">MSVDIVIGVDAGGTSTRCAAVTLDGRVAGRGRAGGANQNSSTDPGGAFRAALREALGAAGDVTVVRAVFGVAGAGESGHARALATVRGVWAELGLPGDPEVNDDVAVAFAAGSAAPVGLVLIAGTGAVAARVRDGRVLCRCDGYGWLLGDEGSAVWIGLAGLRAVLAAIDGRGRPTVLRGRLADALGVPPGDPQAIIRAVHDRPPAELGRLAPEVMGAAGDGDPVASGIAEDAARRLLTNLAAVAPVPETAAGSAAAQGAEPDREPVVLAGAVLAAGPVAEAVRAGVRRRFGVAPILAIDGALGAAGLALRQTGAPPAAHAALLAQAAPQSADPRADGTTGLVAS</sequence>
<dbReference type="InterPro" id="IPR052519">
    <property type="entry name" value="Euk-type_GlcNAc_Kinase"/>
</dbReference>
<evidence type="ECO:0000259" key="1">
    <source>
        <dbReference type="Pfam" id="PF01869"/>
    </source>
</evidence>
<dbReference type="GO" id="GO:0016301">
    <property type="term" value="F:kinase activity"/>
    <property type="evidence" value="ECO:0007669"/>
    <property type="project" value="UniProtKB-KW"/>
</dbReference>
<keyword evidence="3" id="KW-1185">Reference proteome</keyword>
<dbReference type="Pfam" id="PF01869">
    <property type="entry name" value="BcrAD_BadFG"/>
    <property type="match status" value="1"/>
</dbReference>
<feature type="domain" description="ATPase BadF/BadG/BcrA/BcrD type" evidence="1">
    <location>
        <begin position="7"/>
        <end position="309"/>
    </location>
</feature>
<dbReference type="EMBL" id="JBHTBH010000009">
    <property type="protein sequence ID" value="MFC7329917.1"/>
    <property type="molecule type" value="Genomic_DNA"/>
</dbReference>
<dbReference type="SUPFAM" id="SSF53067">
    <property type="entry name" value="Actin-like ATPase domain"/>
    <property type="match status" value="2"/>
</dbReference>
<organism evidence="2 3">
    <name type="scientific">Marinactinospora rubrisoli</name>
    <dbReference type="NCBI Taxonomy" id="2715399"/>
    <lineage>
        <taxon>Bacteria</taxon>
        <taxon>Bacillati</taxon>
        <taxon>Actinomycetota</taxon>
        <taxon>Actinomycetes</taxon>
        <taxon>Streptosporangiales</taxon>
        <taxon>Nocardiopsidaceae</taxon>
        <taxon>Marinactinospora</taxon>
    </lineage>
</organism>
<name>A0ABW2KIX2_9ACTN</name>
<evidence type="ECO:0000313" key="3">
    <source>
        <dbReference type="Proteomes" id="UP001596540"/>
    </source>
</evidence>
<dbReference type="PANTHER" id="PTHR43190:SF3">
    <property type="entry name" value="N-ACETYL-D-GLUCOSAMINE KINASE"/>
    <property type="match status" value="1"/>
</dbReference>
<proteinExistence type="predicted"/>
<evidence type="ECO:0000313" key="2">
    <source>
        <dbReference type="EMBL" id="MFC7329917.1"/>
    </source>
</evidence>
<dbReference type="PANTHER" id="PTHR43190">
    <property type="entry name" value="N-ACETYL-D-GLUCOSAMINE KINASE"/>
    <property type="match status" value="1"/>
</dbReference>
<protein>
    <submittedName>
        <fullName evidence="2">N-acetylglucosamine kinase</fullName>
    </submittedName>
</protein>
<dbReference type="InterPro" id="IPR043129">
    <property type="entry name" value="ATPase_NBD"/>
</dbReference>
<comment type="caution">
    <text evidence="2">The sequence shown here is derived from an EMBL/GenBank/DDBJ whole genome shotgun (WGS) entry which is preliminary data.</text>
</comment>
<dbReference type="RefSeq" id="WP_379872561.1">
    <property type="nucleotide sequence ID" value="NZ_JBHTBH010000009.1"/>
</dbReference>
<keyword evidence="2" id="KW-0418">Kinase</keyword>
<accession>A0ABW2KIX2</accession>
<gene>
    <name evidence="2" type="ORF">ACFQRF_19470</name>
</gene>
<dbReference type="Gene3D" id="3.30.420.40">
    <property type="match status" value="2"/>
</dbReference>
<dbReference type="InterPro" id="IPR002731">
    <property type="entry name" value="ATPase_BadF"/>
</dbReference>